<evidence type="ECO:0000313" key="2">
    <source>
        <dbReference type="Proteomes" id="UP000292702"/>
    </source>
</evidence>
<protein>
    <submittedName>
        <fullName evidence="1">Uncharacterized protein</fullName>
    </submittedName>
</protein>
<name>A0A4R0RA55_9APHY</name>
<comment type="caution">
    <text evidence="1">The sequence shown here is derived from an EMBL/GenBank/DDBJ whole genome shotgun (WGS) entry which is preliminary data.</text>
</comment>
<keyword evidence="2" id="KW-1185">Reference proteome</keyword>
<reference evidence="1 2" key="1">
    <citation type="submission" date="2018-11" db="EMBL/GenBank/DDBJ databases">
        <title>Genome assembly of Steccherinum ochraceum LE-BIN_3174, the white-rot fungus of the Steccherinaceae family (The Residual Polyporoid clade, Polyporales, Basidiomycota).</title>
        <authorList>
            <person name="Fedorova T.V."/>
            <person name="Glazunova O.A."/>
            <person name="Landesman E.O."/>
            <person name="Moiseenko K.V."/>
            <person name="Psurtseva N.V."/>
            <person name="Savinova O.S."/>
            <person name="Shakhova N.V."/>
            <person name="Tyazhelova T.V."/>
            <person name="Vasina D.V."/>
        </authorList>
    </citation>
    <scope>NUCLEOTIDE SEQUENCE [LARGE SCALE GENOMIC DNA]</scope>
    <source>
        <strain evidence="1 2">LE-BIN_3174</strain>
    </source>
</reference>
<organism evidence="1 2">
    <name type="scientific">Steccherinum ochraceum</name>
    <dbReference type="NCBI Taxonomy" id="92696"/>
    <lineage>
        <taxon>Eukaryota</taxon>
        <taxon>Fungi</taxon>
        <taxon>Dikarya</taxon>
        <taxon>Basidiomycota</taxon>
        <taxon>Agaricomycotina</taxon>
        <taxon>Agaricomycetes</taxon>
        <taxon>Polyporales</taxon>
        <taxon>Steccherinaceae</taxon>
        <taxon>Steccherinum</taxon>
    </lineage>
</organism>
<evidence type="ECO:0000313" key="1">
    <source>
        <dbReference type="EMBL" id="TCD63513.1"/>
    </source>
</evidence>
<gene>
    <name evidence="1" type="ORF">EIP91_005314</name>
</gene>
<dbReference type="AlphaFoldDB" id="A0A4R0RA55"/>
<proteinExistence type="predicted"/>
<sequence>MSSVPPPMATQVVSDRIEDHYFRSYEYSLGIPYQSFRPDAIDNTIFLNPDMRAAYRNQDWSLLPSREDLRLLCRTLDQDLKRWKENGSDRTEIMAFNSQIIIMQIFPDQRTEFSYRLLPLHWARMPFHIHREVQHGEPPVYEAYNPSRIRECPFPPIQCHVHPLLVVICTARKRRYAQLPYIPDDYAADLKLLTRIFKTHMSTKIPDGHPWLDTRAATEEMSSSCESAPLALERALVRPLPTINRKERLSHWSRSIVVLPSESEDPMQLDEQDDTILLQYRQETSRSTSNAA</sequence>
<dbReference type="EMBL" id="RWJN01000292">
    <property type="protein sequence ID" value="TCD63513.1"/>
    <property type="molecule type" value="Genomic_DNA"/>
</dbReference>
<accession>A0A4R0RA55</accession>
<dbReference type="Proteomes" id="UP000292702">
    <property type="component" value="Unassembled WGS sequence"/>
</dbReference>